<keyword evidence="2" id="KW-1185">Reference proteome</keyword>
<reference evidence="1" key="1">
    <citation type="submission" date="2020-08" db="EMBL/GenBank/DDBJ databases">
        <title>Genome public.</title>
        <authorList>
            <person name="Liu C."/>
            <person name="Sun Q."/>
        </authorList>
    </citation>
    <scope>NUCLEOTIDE SEQUENCE</scope>
    <source>
        <strain evidence="1">NSJ-55</strain>
    </source>
</reference>
<gene>
    <name evidence="1" type="ORF">H8S37_02350</name>
</gene>
<protein>
    <submittedName>
        <fullName evidence="1">DUF3877 family protein</fullName>
    </submittedName>
</protein>
<dbReference type="AlphaFoldDB" id="A0A923LFJ9"/>
<accession>A0A923LFJ9</accession>
<dbReference type="EMBL" id="JACOPF010000001">
    <property type="protein sequence ID" value="MBC5687778.1"/>
    <property type="molecule type" value="Genomic_DNA"/>
</dbReference>
<dbReference type="InterPro" id="IPR024539">
    <property type="entry name" value="DUF3877"/>
</dbReference>
<comment type="caution">
    <text evidence="1">The sequence shown here is derived from an EMBL/GenBank/DDBJ whole genome shotgun (WGS) entry which is preliminary data.</text>
</comment>
<organism evidence="1 2">
    <name type="scientific">Mediterraneibacter hominis</name>
    <dbReference type="NCBI Taxonomy" id="2763054"/>
    <lineage>
        <taxon>Bacteria</taxon>
        <taxon>Bacillati</taxon>
        <taxon>Bacillota</taxon>
        <taxon>Clostridia</taxon>
        <taxon>Lachnospirales</taxon>
        <taxon>Lachnospiraceae</taxon>
        <taxon>Mediterraneibacter</taxon>
    </lineage>
</organism>
<evidence type="ECO:0000313" key="2">
    <source>
        <dbReference type="Proteomes" id="UP000652477"/>
    </source>
</evidence>
<dbReference type="Pfam" id="PF12993">
    <property type="entry name" value="DUF3877"/>
    <property type="match status" value="1"/>
</dbReference>
<name>A0A923LFJ9_9FIRM</name>
<proteinExistence type="predicted"/>
<dbReference type="RefSeq" id="WP_186874443.1">
    <property type="nucleotide sequence ID" value="NZ_JACOPF010000001.1"/>
</dbReference>
<sequence>MDLERNIYDTVKEWEIKIGYRKEELRLYYPEESLLELLSTNSVELPLKIKEFCCQMKGKLGDIEIKETEERGRYCVKIPPEGTQYIHKNIPENVFLKALLRIITTPDKKLEDALKVFQSFSKKVSVDKETKSEWAVWFTDGNPDVYVYYIEEDAFGLEYHRFTKEAYARLKEEK</sequence>
<evidence type="ECO:0000313" key="1">
    <source>
        <dbReference type="EMBL" id="MBC5687778.1"/>
    </source>
</evidence>
<dbReference type="Proteomes" id="UP000652477">
    <property type="component" value="Unassembled WGS sequence"/>
</dbReference>